<accession>A0A9Q1GI84</accession>
<keyword evidence="5" id="KW-1185">Reference proteome</keyword>
<feature type="compositionally biased region" description="Basic residues" evidence="2">
    <location>
        <begin position="442"/>
        <end position="455"/>
    </location>
</feature>
<keyword evidence="1" id="KW-0479">Metal-binding</keyword>
<evidence type="ECO:0000259" key="3">
    <source>
        <dbReference type="PROSITE" id="PS50966"/>
    </source>
</evidence>
<name>A0A9Q1GI84_9CARY</name>
<dbReference type="OrthoDB" id="1415978at2759"/>
<dbReference type="Pfam" id="PF03108">
    <property type="entry name" value="DBD_Tnp_Mut"/>
    <property type="match status" value="1"/>
</dbReference>
<dbReference type="PANTHER" id="PTHR31973:SF197">
    <property type="entry name" value="SWIM-TYPE DOMAIN-CONTAINING PROTEIN"/>
    <property type="match status" value="1"/>
</dbReference>
<feature type="region of interest" description="Disordered" evidence="2">
    <location>
        <begin position="442"/>
        <end position="510"/>
    </location>
</feature>
<dbReference type="PANTHER" id="PTHR31973">
    <property type="entry name" value="POLYPROTEIN, PUTATIVE-RELATED"/>
    <property type="match status" value="1"/>
</dbReference>
<reference evidence="4" key="1">
    <citation type="submission" date="2022-04" db="EMBL/GenBank/DDBJ databases">
        <title>Carnegiea gigantea Genome sequencing and assembly v2.</title>
        <authorList>
            <person name="Copetti D."/>
            <person name="Sanderson M.J."/>
            <person name="Burquez A."/>
            <person name="Wojciechowski M.F."/>
        </authorList>
    </citation>
    <scope>NUCLEOTIDE SEQUENCE</scope>
    <source>
        <strain evidence="4">SGP5-SGP5p</strain>
        <tissue evidence="4">Aerial part</tissue>
    </source>
</reference>
<feature type="domain" description="SWIM-type" evidence="3">
    <location>
        <begin position="361"/>
        <end position="393"/>
    </location>
</feature>
<evidence type="ECO:0000313" key="4">
    <source>
        <dbReference type="EMBL" id="KAJ8421507.1"/>
    </source>
</evidence>
<keyword evidence="1" id="KW-0863">Zinc-finger</keyword>
<dbReference type="InterPro" id="IPR004332">
    <property type="entry name" value="Transposase_MuDR"/>
</dbReference>
<dbReference type="InterPro" id="IPR007527">
    <property type="entry name" value="Znf_SWIM"/>
</dbReference>
<protein>
    <recommendedName>
        <fullName evidence="3">SWIM-type domain-containing protein</fullName>
    </recommendedName>
</protein>
<dbReference type="AlphaFoldDB" id="A0A9Q1GI84"/>
<keyword evidence="1" id="KW-0862">Zinc</keyword>
<proteinExistence type="predicted"/>
<evidence type="ECO:0000256" key="2">
    <source>
        <dbReference type="SAM" id="MobiDB-lite"/>
    </source>
</evidence>
<dbReference type="EMBL" id="JAKOGI010002691">
    <property type="protein sequence ID" value="KAJ8421507.1"/>
    <property type="molecule type" value="Genomic_DNA"/>
</dbReference>
<gene>
    <name evidence="4" type="ORF">Cgig2_013185</name>
</gene>
<dbReference type="GO" id="GO:0008270">
    <property type="term" value="F:zinc ion binding"/>
    <property type="evidence" value="ECO:0007669"/>
    <property type="project" value="UniProtKB-KW"/>
</dbReference>
<feature type="compositionally biased region" description="Low complexity" evidence="2">
    <location>
        <begin position="492"/>
        <end position="503"/>
    </location>
</feature>
<sequence length="510" mass="59265">MTIGHGSIHDDVGENLLIVNKMARVFRQGKLWSRNRDGNVSLAVGDIFTSKEEFLNVMKDYCVQHGVSLRKIKNTRSRYTQRCINNDYPFKIHAVVLVDKCTWMIRSLNEGHKCPNTQFNKHASSKCVATKLLDEFKDNPNMDKGTMQKTLMRRFGVPDYTCWRVRKLMKNVVEGRHDEGYKGIIKTLKNIMPQASRRICVLHFYKNFASLYPGAWFDCFFYIAANAYSEFVFKKAMDKIKDKDISDFHWLRDNEPLEHWARFKFDQTLKVDDNTNNFVESFNNAIVKHREKPTYTMLEEIRKLIGARFDKRFQISADWDGKVTPFVEKKLKKVELESRNYCNLVPAGRGEFAVREGSTNFTVKLAYHYCDFQRWQVSGIPCKHVARCILSLNHKLDDYCYPWFNVESYRKLYDGIIHPIPDSCLWGESELPALDPPFELRKRGRIEKHKRRKSRLPIPPQLSTIQLSGTKRKKPQQKTGNPVGRPRKIQRLSLASTSTAAASGVPTQSS</sequence>
<comment type="caution">
    <text evidence="4">The sequence shown here is derived from an EMBL/GenBank/DDBJ whole genome shotgun (WGS) entry which is preliminary data.</text>
</comment>
<dbReference type="PROSITE" id="PS50966">
    <property type="entry name" value="ZF_SWIM"/>
    <property type="match status" value="1"/>
</dbReference>
<evidence type="ECO:0000256" key="1">
    <source>
        <dbReference type="PROSITE-ProRule" id="PRU00325"/>
    </source>
</evidence>
<dbReference type="Proteomes" id="UP001153076">
    <property type="component" value="Unassembled WGS sequence"/>
</dbReference>
<organism evidence="4 5">
    <name type="scientific">Carnegiea gigantea</name>
    <dbReference type="NCBI Taxonomy" id="171969"/>
    <lineage>
        <taxon>Eukaryota</taxon>
        <taxon>Viridiplantae</taxon>
        <taxon>Streptophyta</taxon>
        <taxon>Embryophyta</taxon>
        <taxon>Tracheophyta</taxon>
        <taxon>Spermatophyta</taxon>
        <taxon>Magnoliopsida</taxon>
        <taxon>eudicotyledons</taxon>
        <taxon>Gunneridae</taxon>
        <taxon>Pentapetalae</taxon>
        <taxon>Caryophyllales</taxon>
        <taxon>Cactineae</taxon>
        <taxon>Cactaceae</taxon>
        <taxon>Cactoideae</taxon>
        <taxon>Echinocereeae</taxon>
        <taxon>Carnegiea</taxon>
    </lineage>
</organism>
<evidence type="ECO:0000313" key="5">
    <source>
        <dbReference type="Proteomes" id="UP001153076"/>
    </source>
</evidence>